<evidence type="ECO:0000313" key="1">
    <source>
        <dbReference type="EMBL" id="ENO19024.1"/>
    </source>
</evidence>
<proteinExistence type="predicted"/>
<dbReference type="EMBL" id="AQHZ01000005">
    <property type="protein sequence ID" value="ENO19024.1"/>
    <property type="molecule type" value="Genomic_DNA"/>
</dbReference>
<reference evidence="1 2" key="1">
    <citation type="submission" date="2013-03" db="EMBL/GenBank/DDBJ databases">
        <title>Reference genome for the Human Microbiome Project.</title>
        <authorList>
            <person name="Aqrawi P."/>
            <person name="Ayvaz T."/>
            <person name="Bess C."/>
            <person name="Blankenburg K."/>
            <person name="Coyle M."/>
            <person name="Deng J."/>
            <person name="Forbes L."/>
            <person name="Fowler G."/>
            <person name="Francisco L."/>
            <person name="Fu Q."/>
            <person name="Gibbs R."/>
            <person name="Gross S."/>
            <person name="Gubbala S."/>
            <person name="Hale W."/>
            <person name="Hemphill L."/>
            <person name="Highlander S."/>
            <person name="Hirani K."/>
            <person name="Jackson L."/>
            <person name="Jakkamsetti A."/>
            <person name="Javaid M."/>
            <person name="Jayaseelan J.C."/>
            <person name="Jiang H."/>
            <person name="Joshi V."/>
            <person name="Korchina V."/>
            <person name="Kovar C."/>
            <person name="Lara F."/>
            <person name="Lee S."/>
            <person name="Liu Y."/>
            <person name="Mata R."/>
            <person name="Mathew T."/>
            <person name="Munidasa M."/>
            <person name="Muzny D."/>
            <person name="Nazareth L."/>
            <person name="Ngo R."/>
            <person name="Nguyen L."/>
            <person name="Nguyen N."/>
            <person name="Okwuonu G."/>
            <person name="Ongeri F."/>
            <person name="Palculict T."/>
            <person name="Patil S."/>
            <person name="Petrosino J."/>
            <person name="Pham C."/>
            <person name="Pham P."/>
            <person name="Pu L.-L."/>
            <person name="Qin X."/>
            <person name="Qu J."/>
            <person name="Reid J."/>
            <person name="Ross M."/>
            <person name="Ruth R."/>
            <person name="Saada N."/>
            <person name="San Lucas F."/>
            <person name="Santibanez J."/>
            <person name="Shang Y."/>
            <person name="Simmons D."/>
            <person name="Song X.-Z."/>
            <person name="Tang L.-Y."/>
            <person name="Thornton R."/>
            <person name="Warren J."/>
            <person name="Weissenberger G."/>
            <person name="Wilczek-Boney K."/>
            <person name="Worley K."/>
            <person name="Youmans B."/>
            <person name="Zhang J."/>
            <person name="Zhang L."/>
            <person name="Zhao Z."/>
            <person name="Zhou C."/>
            <person name="Zhu D."/>
            <person name="Zhu Y."/>
        </authorList>
    </citation>
    <scope>NUCLEOTIDE SEQUENCE [LARGE SCALE GENOMIC DNA]</scope>
    <source>
        <strain evidence="1 2">F0333</strain>
    </source>
</reference>
<dbReference type="HOGENOM" id="CLU_2490796_0_0_11"/>
<organism evidence="1 2">
    <name type="scientific">Schaalia cardiffensis F0333</name>
    <dbReference type="NCBI Taxonomy" id="888050"/>
    <lineage>
        <taxon>Bacteria</taxon>
        <taxon>Bacillati</taxon>
        <taxon>Actinomycetota</taxon>
        <taxon>Actinomycetes</taxon>
        <taxon>Actinomycetales</taxon>
        <taxon>Actinomycetaceae</taxon>
        <taxon>Schaalia</taxon>
    </lineage>
</organism>
<dbReference type="AlphaFoldDB" id="N6WFK6"/>
<sequence>MIEEGVSTAGRGSGEVALRERDLKTTCFGIIAGIRACSQHENGTFQCPDVAQAGSLVRERGHSSTRTQIAVPHAHGSGVFAQVKPR</sequence>
<evidence type="ECO:0000313" key="2">
    <source>
        <dbReference type="Proteomes" id="UP000013015"/>
    </source>
</evidence>
<gene>
    <name evidence="1" type="ORF">HMPREF9004_0359</name>
</gene>
<accession>N6WFK6</accession>
<comment type="caution">
    <text evidence="1">The sequence shown here is derived from an EMBL/GenBank/DDBJ whole genome shotgun (WGS) entry which is preliminary data.</text>
</comment>
<dbReference type="Proteomes" id="UP000013015">
    <property type="component" value="Unassembled WGS sequence"/>
</dbReference>
<name>N6WFK6_9ACTO</name>
<keyword evidence="2" id="KW-1185">Reference proteome</keyword>
<protein>
    <submittedName>
        <fullName evidence="1">Uncharacterized protein</fullName>
    </submittedName>
</protein>